<sequence length="263" mass="28453">MHDQSYAERRAARRAQRAARRANRGMTSQVLMGVLVIAVGLLFLLDNLDIIDLHDALAFWPMIFIFAGVAKLLDTTSPDGYLVGLAGIGIGVTMILHRLGIIYFSWRAFWPLILIAVGAMVVYRAMTGRPTARFGVAVVDGKDGKDSVQESVDPSARTVDVTAVLGGFERRVHSKDFRGGEVTAVMGGCALDMRDASIAGEAVIHVFAFWGGVTLKVPPDWTIILEGTPILGGFEEKTIAPPDNSKRLVVRGYAIMGGVEVRN</sequence>
<evidence type="ECO:0000259" key="2">
    <source>
        <dbReference type="Pfam" id="PF22570"/>
    </source>
</evidence>
<keyword evidence="1" id="KW-1133">Transmembrane helix</keyword>
<dbReference type="Proteomes" id="UP001596101">
    <property type="component" value="Unassembled WGS sequence"/>
</dbReference>
<dbReference type="RefSeq" id="WP_379761122.1">
    <property type="nucleotide sequence ID" value="NZ_JBHSMR010000014.1"/>
</dbReference>
<reference evidence="4" key="1">
    <citation type="journal article" date="2019" name="Int. J. Syst. Evol. Microbiol.">
        <title>The Global Catalogue of Microorganisms (GCM) 10K type strain sequencing project: providing services to taxonomists for standard genome sequencing and annotation.</title>
        <authorList>
            <consortium name="The Broad Institute Genomics Platform"/>
            <consortium name="The Broad Institute Genome Sequencing Center for Infectious Disease"/>
            <person name="Wu L."/>
            <person name="Ma J."/>
        </authorList>
    </citation>
    <scope>NUCLEOTIDE SEQUENCE [LARGE SCALE GENOMIC DNA]</scope>
    <source>
        <strain evidence="4">CCUG 43111</strain>
    </source>
</reference>
<evidence type="ECO:0000256" key="1">
    <source>
        <dbReference type="SAM" id="Phobius"/>
    </source>
</evidence>
<comment type="caution">
    <text evidence="3">The sequence shown here is derived from an EMBL/GenBank/DDBJ whole genome shotgun (WGS) entry which is preliminary data.</text>
</comment>
<dbReference type="Pfam" id="PF22570">
    <property type="entry name" value="LiaF-TM"/>
    <property type="match status" value="1"/>
</dbReference>
<keyword evidence="4" id="KW-1185">Reference proteome</keyword>
<dbReference type="EMBL" id="JBHSMR010000014">
    <property type="protein sequence ID" value="MFC5481043.1"/>
    <property type="molecule type" value="Genomic_DNA"/>
</dbReference>
<protein>
    <submittedName>
        <fullName evidence="3">LiaI-LiaF-like domain-containing protein</fullName>
    </submittedName>
</protein>
<feature type="transmembrane region" description="Helical" evidence="1">
    <location>
        <begin position="108"/>
        <end position="126"/>
    </location>
</feature>
<name>A0ABW0MW18_9BURK</name>
<dbReference type="InterPro" id="IPR054331">
    <property type="entry name" value="LiaF_TM"/>
</dbReference>
<evidence type="ECO:0000313" key="3">
    <source>
        <dbReference type="EMBL" id="MFC5481043.1"/>
    </source>
</evidence>
<organism evidence="3 4">
    <name type="scientific">Massilia suwonensis</name>
    <dbReference type="NCBI Taxonomy" id="648895"/>
    <lineage>
        <taxon>Bacteria</taxon>
        <taxon>Pseudomonadati</taxon>
        <taxon>Pseudomonadota</taxon>
        <taxon>Betaproteobacteria</taxon>
        <taxon>Burkholderiales</taxon>
        <taxon>Oxalobacteraceae</taxon>
        <taxon>Telluria group</taxon>
        <taxon>Massilia</taxon>
    </lineage>
</organism>
<keyword evidence="1" id="KW-0812">Transmembrane</keyword>
<dbReference type="PANTHER" id="PTHR40763">
    <property type="entry name" value="MEMBRANE PROTEIN-RELATED"/>
    <property type="match status" value="1"/>
</dbReference>
<feature type="transmembrane region" description="Helical" evidence="1">
    <location>
        <begin position="26"/>
        <end position="45"/>
    </location>
</feature>
<feature type="transmembrane region" description="Helical" evidence="1">
    <location>
        <begin position="57"/>
        <end position="73"/>
    </location>
</feature>
<dbReference type="PANTHER" id="PTHR40763:SF5">
    <property type="entry name" value="MEMBRANE PROTEIN"/>
    <property type="match status" value="1"/>
</dbReference>
<proteinExistence type="predicted"/>
<keyword evidence="1" id="KW-0472">Membrane</keyword>
<feature type="transmembrane region" description="Helical" evidence="1">
    <location>
        <begin position="80"/>
        <end position="102"/>
    </location>
</feature>
<evidence type="ECO:0000313" key="4">
    <source>
        <dbReference type="Proteomes" id="UP001596101"/>
    </source>
</evidence>
<accession>A0ABW0MW18</accession>
<feature type="domain" description="LiaF transmembrane" evidence="2">
    <location>
        <begin position="31"/>
        <end position="123"/>
    </location>
</feature>
<gene>
    <name evidence="3" type="ORF">ACFPQ5_22810</name>
</gene>